<proteinExistence type="predicted"/>
<dbReference type="Proteomes" id="UP000824120">
    <property type="component" value="Chromosome 7"/>
</dbReference>
<gene>
    <name evidence="2" type="ORF">H5410_035147</name>
</gene>
<protein>
    <submittedName>
        <fullName evidence="2">Uncharacterized protein</fullName>
    </submittedName>
</protein>
<reference evidence="2 3" key="1">
    <citation type="submission" date="2020-09" db="EMBL/GenBank/DDBJ databases">
        <title>De no assembly of potato wild relative species, Solanum commersonii.</title>
        <authorList>
            <person name="Cho K."/>
        </authorList>
    </citation>
    <scope>NUCLEOTIDE SEQUENCE [LARGE SCALE GENOMIC DNA]</scope>
    <source>
        <strain evidence="2">LZ3.2</strain>
        <tissue evidence="2">Leaf</tissue>
    </source>
</reference>
<accession>A0A9J5XZW2</accession>
<evidence type="ECO:0000256" key="1">
    <source>
        <dbReference type="SAM" id="MobiDB-lite"/>
    </source>
</evidence>
<dbReference type="EMBL" id="JACXVP010000007">
    <property type="protein sequence ID" value="KAG5593915.1"/>
    <property type="molecule type" value="Genomic_DNA"/>
</dbReference>
<name>A0A9J5XZW2_SOLCO</name>
<evidence type="ECO:0000313" key="3">
    <source>
        <dbReference type="Proteomes" id="UP000824120"/>
    </source>
</evidence>
<feature type="region of interest" description="Disordered" evidence="1">
    <location>
        <begin position="112"/>
        <end position="148"/>
    </location>
</feature>
<sequence length="148" mass="16717">MELVGHEGKYAHSQVQTSPEHFIPIGKRAHFQVQTIPKVCKTRFYQFLYVIVHEFFAIRDSGLFLAEIFHGNSLKPYPWIFGDSGFRLVFGRKFSWISVKALVMEPVGLKRQTGSFSSSNEPQSMSVKTLASWSPGANNSFSSSNNPQ</sequence>
<organism evidence="2 3">
    <name type="scientific">Solanum commersonii</name>
    <name type="common">Commerson's wild potato</name>
    <name type="synonym">Commerson's nightshade</name>
    <dbReference type="NCBI Taxonomy" id="4109"/>
    <lineage>
        <taxon>Eukaryota</taxon>
        <taxon>Viridiplantae</taxon>
        <taxon>Streptophyta</taxon>
        <taxon>Embryophyta</taxon>
        <taxon>Tracheophyta</taxon>
        <taxon>Spermatophyta</taxon>
        <taxon>Magnoliopsida</taxon>
        <taxon>eudicotyledons</taxon>
        <taxon>Gunneridae</taxon>
        <taxon>Pentapetalae</taxon>
        <taxon>asterids</taxon>
        <taxon>lamiids</taxon>
        <taxon>Solanales</taxon>
        <taxon>Solanaceae</taxon>
        <taxon>Solanoideae</taxon>
        <taxon>Solaneae</taxon>
        <taxon>Solanum</taxon>
    </lineage>
</organism>
<dbReference type="AlphaFoldDB" id="A0A9J5XZW2"/>
<comment type="caution">
    <text evidence="2">The sequence shown here is derived from an EMBL/GenBank/DDBJ whole genome shotgun (WGS) entry which is preliminary data.</text>
</comment>
<keyword evidence="3" id="KW-1185">Reference proteome</keyword>
<feature type="non-terminal residue" evidence="2">
    <location>
        <position position="148"/>
    </location>
</feature>
<evidence type="ECO:0000313" key="2">
    <source>
        <dbReference type="EMBL" id="KAG5593915.1"/>
    </source>
</evidence>